<organism evidence="2 3">
    <name type="scientific">Chilo suppressalis</name>
    <name type="common">Asiatic rice borer moth</name>
    <dbReference type="NCBI Taxonomy" id="168631"/>
    <lineage>
        <taxon>Eukaryota</taxon>
        <taxon>Metazoa</taxon>
        <taxon>Ecdysozoa</taxon>
        <taxon>Arthropoda</taxon>
        <taxon>Hexapoda</taxon>
        <taxon>Insecta</taxon>
        <taxon>Pterygota</taxon>
        <taxon>Neoptera</taxon>
        <taxon>Endopterygota</taxon>
        <taxon>Lepidoptera</taxon>
        <taxon>Glossata</taxon>
        <taxon>Ditrysia</taxon>
        <taxon>Pyraloidea</taxon>
        <taxon>Crambidae</taxon>
        <taxon>Crambinae</taxon>
        <taxon>Chilo</taxon>
    </lineage>
</organism>
<feature type="transmembrane region" description="Helical" evidence="1">
    <location>
        <begin position="59"/>
        <end position="75"/>
    </location>
</feature>
<keyword evidence="1" id="KW-0472">Membrane</keyword>
<reference evidence="2" key="1">
    <citation type="submission" date="2021-12" db="EMBL/GenBank/DDBJ databases">
        <authorList>
            <person name="King R."/>
        </authorList>
    </citation>
    <scope>NUCLEOTIDE SEQUENCE</scope>
</reference>
<dbReference type="EMBL" id="OU963913">
    <property type="protein sequence ID" value="CAH0402257.1"/>
    <property type="molecule type" value="Genomic_DNA"/>
</dbReference>
<protein>
    <recommendedName>
        <fullName evidence="4">Gustatory receptor</fullName>
    </recommendedName>
</protein>
<evidence type="ECO:0008006" key="4">
    <source>
        <dbReference type="Google" id="ProtNLM"/>
    </source>
</evidence>
<feature type="transmembrane region" description="Helical" evidence="1">
    <location>
        <begin position="137"/>
        <end position="154"/>
    </location>
</feature>
<evidence type="ECO:0000313" key="3">
    <source>
        <dbReference type="Proteomes" id="UP001153292"/>
    </source>
</evidence>
<proteinExistence type="predicted"/>
<sequence>MTTTSARKATSKHIKPKMPPKINKISGAQYLTDIYKPLMIIMIVCGFNCGVTKVFVIKICLKIYSLFLIIVISYATMTCCEVEDVSFVWSLLEYSVFVTIMLFYRSKMAAYLNKLYLIDTYLRINHRHYYKCRNKQIAIILLIWVIRVTHTAIYCVAHRCYKSAELFYIYEFSLFALDVNRVWRYCHFHEIWKRLKLLRMRLEETPECNAYLYVKDNRMISENKVRFCFLLYRKIGELLDLISPELDASNTTTTTFTDVANGRFFTCKFQRELEY</sequence>
<gene>
    <name evidence="2" type="ORF">CHILSU_LOCUS5501</name>
</gene>
<evidence type="ECO:0000256" key="1">
    <source>
        <dbReference type="SAM" id="Phobius"/>
    </source>
</evidence>
<keyword evidence="1" id="KW-0812">Transmembrane</keyword>
<dbReference type="Proteomes" id="UP001153292">
    <property type="component" value="Chromosome 20"/>
</dbReference>
<keyword evidence="3" id="KW-1185">Reference proteome</keyword>
<evidence type="ECO:0000313" key="2">
    <source>
        <dbReference type="EMBL" id="CAH0402257.1"/>
    </source>
</evidence>
<feature type="transmembrane region" description="Helical" evidence="1">
    <location>
        <begin position="87"/>
        <end position="104"/>
    </location>
</feature>
<accession>A0ABN8B1Z7</accession>
<keyword evidence="1" id="KW-1133">Transmembrane helix</keyword>
<name>A0ABN8B1Z7_CHISP</name>